<dbReference type="Gene3D" id="3.50.50.60">
    <property type="entry name" value="FAD/NAD(P)-binding domain"/>
    <property type="match status" value="2"/>
</dbReference>
<dbReference type="InterPro" id="IPR016156">
    <property type="entry name" value="FAD/NAD-linked_Rdtase_dimer_sf"/>
</dbReference>
<evidence type="ECO:0000256" key="1">
    <source>
        <dbReference type="ARBA" id="ARBA00001974"/>
    </source>
</evidence>
<dbReference type="AlphaFoldDB" id="A0A5J6FGS0"/>
<evidence type="ECO:0000313" key="6">
    <source>
        <dbReference type="EMBL" id="QEU75759.1"/>
    </source>
</evidence>
<dbReference type="GO" id="GO:0005737">
    <property type="term" value="C:cytoplasm"/>
    <property type="evidence" value="ECO:0007669"/>
    <property type="project" value="TreeGrafter"/>
</dbReference>
<dbReference type="InterPro" id="IPR036188">
    <property type="entry name" value="FAD/NAD-bd_sf"/>
</dbReference>
<dbReference type="PRINTS" id="PR00411">
    <property type="entry name" value="PNDRDTASEI"/>
</dbReference>
<accession>A0A5J6FGS0</accession>
<dbReference type="PANTHER" id="PTHR43557:SF2">
    <property type="entry name" value="RIESKE DOMAIN-CONTAINING PROTEIN-RELATED"/>
    <property type="match status" value="1"/>
</dbReference>
<dbReference type="InterPro" id="IPR023753">
    <property type="entry name" value="FAD/NAD-binding_dom"/>
</dbReference>
<keyword evidence="2" id="KW-0285">Flavoprotein</keyword>
<keyword evidence="7" id="KW-1185">Reference proteome</keyword>
<keyword evidence="4" id="KW-0560">Oxidoreductase</keyword>
<comment type="cofactor">
    <cofactor evidence="1">
        <name>FAD</name>
        <dbReference type="ChEBI" id="CHEBI:57692"/>
    </cofactor>
</comment>
<dbReference type="KEGG" id="snk:CP967_30655"/>
<protein>
    <submittedName>
        <fullName evidence="6">NAD(P)/FAD-dependent oxidoreductase</fullName>
    </submittedName>
</protein>
<gene>
    <name evidence="6" type="ORF">CP967_30655</name>
</gene>
<evidence type="ECO:0000259" key="5">
    <source>
        <dbReference type="Pfam" id="PF07992"/>
    </source>
</evidence>
<proteinExistence type="predicted"/>
<sequence length="426" mass="44702">MSRIGSQGGSVKDGTIAVVGASAAGISAAETLRAEGFGGSLVVIGDEPHLPYERPPLSKQVLTGEWGEDRLAMRDAEALARCGIDMRLGVRATGLDVGARRLTLDDGGRVEFDGLLIATGVRSRTLTGAEGLSGVHTLRTLDDVTALRERLSTRETLAVIGSGPLGMEVAASLAQSASHEVSVVTDETTPMERVFGAEVGRVLGGIHQRMGVTLHTGQTVAGLERTAGEASAIRLADGTKILADTVLVAIGSAPNTEWLDGSGLPVRDGVECDAYCAAAPRVYVAGDVANRRSATGGRGVRMEHRMNATEQGAAAARNLLSEIRGTNGSRAVYTPVPYFWSDQYALKPQAHGILRGAERVEIVYQDLGSADRPRVAALYVCRGLVTGVLGIRIPPRILRALRELIVVPKPLGAVRSQADYVLSAMG</sequence>
<dbReference type="InterPro" id="IPR050446">
    <property type="entry name" value="FAD-oxidoreductase/Apoptosis"/>
</dbReference>
<dbReference type="SUPFAM" id="SSF55424">
    <property type="entry name" value="FAD/NAD-linked reductases, dimerisation (C-terminal) domain"/>
    <property type="match status" value="1"/>
</dbReference>
<reference evidence="6 7" key="1">
    <citation type="submission" date="2017-09" db="EMBL/GenBank/DDBJ databases">
        <authorList>
            <person name="Lee N."/>
            <person name="Cho B.-K."/>
        </authorList>
    </citation>
    <scope>NUCLEOTIDE SEQUENCE [LARGE SCALE GENOMIC DNA]</scope>
    <source>
        <strain evidence="6 7">ATCC 12769</strain>
    </source>
</reference>
<dbReference type="PRINTS" id="PR00368">
    <property type="entry name" value="FADPNR"/>
</dbReference>
<dbReference type="OrthoDB" id="1145at2"/>
<dbReference type="Pfam" id="PF07992">
    <property type="entry name" value="Pyr_redox_2"/>
    <property type="match status" value="1"/>
</dbReference>
<feature type="domain" description="FAD/NAD(P)-binding" evidence="5">
    <location>
        <begin position="16"/>
        <end position="312"/>
    </location>
</feature>
<evidence type="ECO:0000256" key="4">
    <source>
        <dbReference type="ARBA" id="ARBA00023002"/>
    </source>
</evidence>
<evidence type="ECO:0000256" key="2">
    <source>
        <dbReference type="ARBA" id="ARBA00022630"/>
    </source>
</evidence>
<evidence type="ECO:0000256" key="3">
    <source>
        <dbReference type="ARBA" id="ARBA00022827"/>
    </source>
</evidence>
<dbReference type="Gene3D" id="3.30.390.30">
    <property type="match status" value="1"/>
</dbReference>
<keyword evidence="3" id="KW-0274">FAD</keyword>
<dbReference type="SUPFAM" id="SSF51905">
    <property type="entry name" value="FAD/NAD(P)-binding domain"/>
    <property type="match status" value="2"/>
</dbReference>
<name>A0A5J6FGS0_9ACTN</name>
<dbReference type="GO" id="GO:0016651">
    <property type="term" value="F:oxidoreductase activity, acting on NAD(P)H"/>
    <property type="evidence" value="ECO:0007669"/>
    <property type="project" value="TreeGrafter"/>
</dbReference>
<evidence type="ECO:0000313" key="7">
    <source>
        <dbReference type="Proteomes" id="UP000326178"/>
    </source>
</evidence>
<organism evidence="6 7">
    <name type="scientific">Streptomyces nitrosporeus</name>
    <dbReference type="NCBI Taxonomy" id="28894"/>
    <lineage>
        <taxon>Bacteria</taxon>
        <taxon>Bacillati</taxon>
        <taxon>Actinomycetota</taxon>
        <taxon>Actinomycetes</taxon>
        <taxon>Kitasatosporales</taxon>
        <taxon>Streptomycetaceae</taxon>
        <taxon>Streptomyces</taxon>
    </lineage>
</organism>
<dbReference type="Proteomes" id="UP000326178">
    <property type="component" value="Chromosome"/>
</dbReference>
<dbReference type="EMBL" id="CP023702">
    <property type="protein sequence ID" value="QEU75759.1"/>
    <property type="molecule type" value="Genomic_DNA"/>
</dbReference>
<dbReference type="PANTHER" id="PTHR43557">
    <property type="entry name" value="APOPTOSIS-INDUCING FACTOR 1"/>
    <property type="match status" value="1"/>
</dbReference>